<organism evidence="2 3">
    <name type="scientific">Celeribacter baekdonensis</name>
    <dbReference type="NCBI Taxonomy" id="875171"/>
    <lineage>
        <taxon>Bacteria</taxon>
        <taxon>Pseudomonadati</taxon>
        <taxon>Pseudomonadota</taxon>
        <taxon>Alphaproteobacteria</taxon>
        <taxon>Rhodobacterales</taxon>
        <taxon>Roseobacteraceae</taxon>
        <taxon>Celeribacter</taxon>
    </lineage>
</organism>
<proteinExistence type="predicted"/>
<dbReference type="Pfam" id="PF20056">
    <property type="entry name" value="DUF6455"/>
    <property type="match status" value="1"/>
</dbReference>
<dbReference type="RefSeq" id="WP_074645835.1">
    <property type="nucleotide sequence ID" value="NZ_FNBL01000007.1"/>
</dbReference>
<protein>
    <recommendedName>
        <fullName evidence="1">DUF6455 domain-containing protein</fullName>
    </recommendedName>
</protein>
<evidence type="ECO:0000259" key="1">
    <source>
        <dbReference type="Pfam" id="PF20056"/>
    </source>
</evidence>
<reference evidence="2 3" key="1">
    <citation type="submission" date="2016-10" db="EMBL/GenBank/DDBJ databases">
        <authorList>
            <person name="de Groot N.N."/>
        </authorList>
    </citation>
    <scope>NUCLEOTIDE SEQUENCE [LARGE SCALE GENOMIC DNA]</scope>
    <source>
        <strain evidence="2 3">DSM 27375</strain>
    </source>
</reference>
<dbReference type="AlphaFoldDB" id="A0A1G7NW21"/>
<accession>A0A1G7NW21</accession>
<dbReference type="InterPro" id="IPR045601">
    <property type="entry name" value="DUF6455"/>
</dbReference>
<gene>
    <name evidence="2" type="ORF">SAMN04488117_107124</name>
</gene>
<dbReference type="OrthoDB" id="7961152at2"/>
<evidence type="ECO:0000313" key="2">
    <source>
        <dbReference type="EMBL" id="SDF78246.1"/>
    </source>
</evidence>
<dbReference type="EMBL" id="FNBL01000007">
    <property type="protein sequence ID" value="SDF78246.1"/>
    <property type="molecule type" value="Genomic_DNA"/>
</dbReference>
<feature type="domain" description="DUF6455" evidence="1">
    <location>
        <begin position="1"/>
        <end position="87"/>
    </location>
</feature>
<name>A0A1G7NW21_9RHOB</name>
<dbReference type="Proteomes" id="UP000182284">
    <property type="component" value="Unassembled WGS sequence"/>
</dbReference>
<evidence type="ECO:0000313" key="3">
    <source>
        <dbReference type="Proteomes" id="UP000182284"/>
    </source>
</evidence>
<sequence length="89" mass="9933">MTKFGHYDTHALLVDRMADTLGADLTEAAQRGEGPTEAESRDRVYRCLSCTSPDLCVKFLDAHAEMETTARQAPGYCRNKADLERLALR</sequence>